<dbReference type="InterPro" id="IPR005674">
    <property type="entry name" value="CocE/Ser_esterase"/>
</dbReference>
<evidence type="ECO:0000259" key="1">
    <source>
        <dbReference type="Pfam" id="PF02129"/>
    </source>
</evidence>
<dbReference type="Pfam" id="PF02129">
    <property type="entry name" value="Peptidase_S15"/>
    <property type="match status" value="1"/>
</dbReference>
<dbReference type="Gene3D" id="1.10.3020.10">
    <property type="entry name" value="alpha-amino acid ester hydrolase ( Helical cap domain)"/>
    <property type="match status" value="1"/>
</dbReference>
<dbReference type="Gene3D" id="2.60.120.260">
    <property type="entry name" value="Galactose-binding domain-like"/>
    <property type="match status" value="1"/>
</dbReference>
<reference evidence="3" key="1">
    <citation type="submission" date="2016-07" db="EMBL/GenBank/DDBJ databases">
        <authorList>
            <person name="Florea S."/>
            <person name="Webb J.S."/>
            <person name="Jaromczyk J."/>
            <person name="Schardl C.L."/>
        </authorList>
    </citation>
    <scope>NUCLEOTIDE SEQUENCE [LARGE SCALE GENOMIC DNA]</scope>
    <source>
        <strain evidence="3">CC-VM-7</strain>
    </source>
</reference>
<dbReference type="RefSeq" id="WP_065401143.1">
    <property type="nucleotide sequence ID" value="NZ_MAYG01000032.1"/>
</dbReference>
<dbReference type="AlphaFoldDB" id="A0A1B8Z9Y1"/>
<dbReference type="Proteomes" id="UP000093432">
    <property type="component" value="Unassembled WGS sequence"/>
</dbReference>
<dbReference type="GO" id="GO:0016787">
    <property type="term" value="F:hydrolase activity"/>
    <property type="evidence" value="ECO:0007669"/>
    <property type="project" value="InterPro"/>
</dbReference>
<comment type="caution">
    <text evidence="2">The sequence shown here is derived from an EMBL/GenBank/DDBJ whole genome shotgun (WGS) entry which is preliminary data.</text>
</comment>
<dbReference type="SUPFAM" id="SSF53474">
    <property type="entry name" value="alpha/beta-Hydrolases"/>
    <property type="match status" value="1"/>
</dbReference>
<feature type="domain" description="Xaa-Pro dipeptidyl-peptidase-like" evidence="1">
    <location>
        <begin position="228"/>
        <end position="472"/>
    </location>
</feature>
<gene>
    <name evidence="2" type="ORF">BBI00_22100</name>
</gene>
<dbReference type="InterPro" id="IPR029058">
    <property type="entry name" value="AB_hydrolase_fold"/>
</dbReference>
<name>A0A1B8Z9Y1_9FLAO</name>
<evidence type="ECO:0000313" key="2">
    <source>
        <dbReference type="EMBL" id="OCA68402.1"/>
    </source>
</evidence>
<accession>A0A1B8Z9Y1</accession>
<dbReference type="EMBL" id="MAYG01000032">
    <property type="protein sequence ID" value="OCA68402.1"/>
    <property type="molecule type" value="Genomic_DNA"/>
</dbReference>
<protein>
    <recommendedName>
        <fullName evidence="1">Xaa-Pro dipeptidyl-peptidase-like domain-containing protein</fullName>
    </recommendedName>
</protein>
<proteinExistence type="predicted"/>
<dbReference type="STRING" id="651561.BBI00_22100"/>
<sequence length="743" mass="86558">MNKNKWSLFFLCFASYCFSQKLYFKKIEFGNPEFENKLLLLNKELIKNYKEKDSLKYHDNYFRFQMLDKDYSGALKTIYKIRNAYKQSYPYYSKIIGIQFELYSLVKNSTKTADIEPVYENILRERYNQLPIQSRYLIPDSFKFKKDFNKNEVIKILSDSIKNDSISLKNAVLLCRNYNTYITIEKTFSIAECILKKLDKEDILAKDSIIIKTQKGNEIALYYVFNKSVKQPSILHFSGYSLNGDYYNYNSKINANRGYNIVNASSRGIYASNDQIIPFEFEINDVNEVIEWITKQPWSNGKIGMIGGSYDGFSQWAATKRLHPALKTIVPSASVGFGIDFPMYNNCFSPYMLRWLSYVKKETDYKLFNDEKEWLSVYNSYYKNGIAFNKLDSLYGVKNPIFQEWLKHPSFDRFWQSKIPYKKDFSKINIPVLTFTGYYDADQRGAMYYFNEHHKYNKNAEHYLVMGPFGHAGVVSGVDENYKGYAIDPVANIDIEDISYQWFDYILKGSKKPEFLKGKVNFQIMGANEWQSAKSIDELSSGKLKLFFNKTKLQESKPEPGFIAQKIDFFNREDTLKSLDSEKILDTIIDKSFIKYKLIFESDVFDKPVEIIGNFTGELIASINKKDMDITMEFYEKLSTGQYLKLAHDYFARASYAKDNTKRNLLKPFVKESIPIHNTFSTGRRIQKGSKLIVVLGIRKSADAQINYGTGKDVSTETIADAKEPLDIKWYTDSYIEVALLKK</sequence>
<dbReference type="NCBIfam" id="TIGR00976">
    <property type="entry name" value="CocE_NonD"/>
    <property type="match status" value="1"/>
</dbReference>
<dbReference type="Gene3D" id="3.40.50.1820">
    <property type="entry name" value="alpha/beta hydrolase"/>
    <property type="match status" value="1"/>
</dbReference>
<organism evidence="2 3">
    <name type="scientific">Chryseobacterium arthrosphaerae</name>
    <dbReference type="NCBI Taxonomy" id="651561"/>
    <lineage>
        <taxon>Bacteria</taxon>
        <taxon>Pseudomonadati</taxon>
        <taxon>Bacteroidota</taxon>
        <taxon>Flavobacteriia</taxon>
        <taxon>Flavobacteriales</taxon>
        <taxon>Weeksellaceae</taxon>
        <taxon>Chryseobacterium group</taxon>
        <taxon>Chryseobacterium</taxon>
    </lineage>
</organism>
<evidence type="ECO:0000313" key="3">
    <source>
        <dbReference type="Proteomes" id="UP000093432"/>
    </source>
</evidence>
<dbReference type="InterPro" id="IPR000383">
    <property type="entry name" value="Xaa-Pro-like_dom"/>
</dbReference>